<organism evidence="2 3">
    <name type="scientific">Streptomyces candidus</name>
    <dbReference type="NCBI Taxonomy" id="67283"/>
    <lineage>
        <taxon>Bacteria</taxon>
        <taxon>Bacillati</taxon>
        <taxon>Actinomycetota</taxon>
        <taxon>Actinomycetes</taxon>
        <taxon>Kitasatosporales</taxon>
        <taxon>Streptomycetaceae</taxon>
        <taxon>Streptomyces</taxon>
    </lineage>
</organism>
<feature type="domain" description="Nucleotidyl transferase" evidence="1">
    <location>
        <begin position="8"/>
        <end position="242"/>
    </location>
</feature>
<name>A0A7X0HFJ5_9ACTN</name>
<comment type="caution">
    <text evidence="2">The sequence shown here is derived from an EMBL/GenBank/DDBJ whole genome shotgun (WGS) entry which is preliminary data.</text>
</comment>
<dbReference type="AlphaFoldDB" id="A0A7X0HFJ5"/>
<evidence type="ECO:0000313" key="3">
    <source>
        <dbReference type="Proteomes" id="UP000540423"/>
    </source>
</evidence>
<dbReference type="EMBL" id="JACHEM010000007">
    <property type="protein sequence ID" value="MBB6436701.1"/>
    <property type="molecule type" value="Genomic_DNA"/>
</dbReference>
<dbReference type="EC" id="2.7.7.24" evidence="2"/>
<reference evidence="2 3" key="1">
    <citation type="submission" date="2020-08" db="EMBL/GenBank/DDBJ databases">
        <title>Genomic Encyclopedia of Type Strains, Phase IV (KMG-IV): sequencing the most valuable type-strain genomes for metagenomic binning, comparative biology and taxonomic classification.</title>
        <authorList>
            <person name="Goeker M."/>
        </authorList>
    </citation>
    <scope>NUCLEOTIDE SEQUENCE [LARGE SCALE GENOMIC DNA]</scope>
    <source>
        <strain evidence="2 3">DSM 40141</strain>
    </source>
</reference>
<dbReference type="GO" id="GO:0008879">
    <property type="term" value="F:glucose-1-phosphate thymidylyltransferase activity"/>
    <property type="evidence" value="ECO:0007669"/>
    <property type="project" value="UniProtKB-EC"/>
</dbReference>
<protein>
    <submittedName>
        <fullName evidence="2">Glucose-1-phosphate thymidylyltransferase</fullName>
        <ecNumber evidence="2">2.7.7.24</ecNumber>
    </submittedName>
</protein>
<keyword evidence="2" id="KW-0548">Nucleotidyltransferase</keyword>
<keyword evidence="2" id="KW-0808">Transferase</keyword>
<dbReference type="InterPro" id="IPR005908">
    <property type="entry name" value="G1P_thy_trans_l"/>
</dbReference>
<dbReference type="SUPFAM" id="SSF53448">
    <property type="entry name" value="Nucleotide-diphospho-sugar transferases"/>
    <property type="match status" value="1"/>
</dbReference>
<gene>
    <name evidence="2" type="ORF">HNQ79_003174</name>
</gene>
<dbReference type="InterPro" id="IPR005835">
    <property type="entry name" value="NTP_transferase_dom"/>
</dbReference>
<dbReference type="Pfam" id="PF00483">
    <property type="entry name" value="NTP_transferase"/>
    <property type="match status" value="1"/>
</dbReference>
<proteinExistence type="predicted"/>
<dbReference type="PANTHER" id="PTHR42883">
    <property type="entry name" value="GLUCOSE-1-PHOSPHATE THYMIDYLTRANSFERASE"/>
    <property type="match status" value="1"/>
</dbReference>
<dbReference type="Gene3D" id="2.160.10.10">
    <property type="entry name" value="Hexapeptide repeat proteins"/>
    <property type="match status" value="1"/>
</dbReference>
<evidence type="ECO:0000313" key="2">
    <source>
        <dbReference type="EMBL" id="MBB6436701.1"/>
    </source>
</evidence>
<accession>A0A7X0HFJ5</accession>
<dbReference type="Gene3D" id="3.90.550.10">
    <property type="entry name" value="Spore Coat Polysaccharide Biosynthesis Protein SpsA, Chain A"/>
    <property type="match status" value="1"/>
</dbReference>
<evidence type="ECO:0000259" key="1">
    <source>
        <dbReference type="Pfam" id="PF00483"/>
    </source>
</evidence>
<keyword evidence="3" id="KW-1185">Reference proteome</keyword>
<dbReference type="InterPro" id="IPR029044">
    <property type="entry name" value="Nucleotide-diphossugar_trans"/>
</dbReference>
<dbReference type="Proteomes" id="UP000540423">
    <property type="component" value="Unassembled WGS sequence"/>
</dbReference>
<dbReference type="PANTHER" id="PTHR42883:SF2">
    <property type="entry name" value="THYMIDYLYLTRANSFERASE"/>
    <property type="match status" value="1"/>
</dbReference>
<dbReference type="NCBIfam" id="TIGR01208">
    <property type="entry name" value="rmlA_long"/>
    <property type="match status" value="1"/>
</dbReference>
<dbReference type="CDD" id="cd04189">
    <property type="entry name" value="G1P_TT_long"/>
    <property type="match status" value="1"/>
</dbReference>
<sequence>MTVMKGMKGLILAGGLGSRLRPFSHSMPKQLIPIANRPVLVHVIESLRDLGVTDIGVIVAPRSGEIEEALGDGAQFGVRLSYIPQAQPRGLAHCVMLARDFLGDDDFVMYLGDNMLTDGVRDIAEDFRTHRPAAQIVVHKVVDPSEFGVAEVDAEGRVLRLVEKPREPAGNLAVIGVYFFTAAVHAAVDAITPSARGELEITDALQWLVEHGADVRARTYEGFWRDTGRVEDVLECNSELLKGLQGAVHGEVDADSELIGAVVVEAGARIVRSRVVGPVIVGAGSVVEDCSIGPCTTIGPRCRLRSSEMEHTIVLEAASVTGVGTVRGSVIGRQATVTSAVAPGWHRLLVGDHASVEVAA</sequence>